<evidence type="ECO:0000259" key="10">
    <source>
        <dbReference type="PROSITE" id="PS50222"/>
    </source>
</evidence>
<feature type="region of interest" description="Disordered" evidence="8">
    <location>
        <begin position="525"/>
        <end position="661"/>
    </location>
</feature>
<dbReference type="GO" id="GO:0004674">
    <property type="term" value="F:protein serine/threonine kinase activity"/>
    <property type="evidence" value="ECO:0007669"/>
    <property type="project" value="UniProtKB-KW"/>
</dbReference>
<dbReference type="InterPro" id="IPR011009">
    <property type="entry name" value="Kinase-like_dom_sf"/>
</dbReference>
<feature type="domain" description="Protein kinase" evidence="9">
    <location>
        <begin position="55"/>
        <end position="313"/>
    </location>
</feature>
<feature type="domain" description="EF-hand" evidence="10">
    <location>
        <begin position="479"/>
        <end position="514"/>
    </location>
</feature>
<dbReference type="SMART" id="SM00054">
    <property type="entry name" value="EFh"/>
    <property type="match status" value="4"/>
</dbReference>
<dbReference type="SUPFAM" id="SSF47473">
    <property type="entry name" value="EF-hand"/>
    <property type="match status" value="1"/>
</dbReference>
<dbReference type="FunFam" id="1.10.510.10:FF:000571">
    <property type="entry name" value="Maternal embryonic leucine zipper kinase"/>
    <property type="match status" value="1"/>
</dbReference>
<dbReference type="InterPro" id="IPR008271">
    <property type="entry name" value="Ser/Thr_kinase_AS"/>
</dbReference>
<proteinExistence type="predicted"/>
<dbReference type="PROSITE" id="PS00018">
    <property type="entry name" value="EF_HAND_1"/>
    <property type="match status" value="4"/>
</dbReference>
<protein>
    <submittedName>
        <fullName evidence="11">Uncharacterized protein</fullName>
    </submittedName>
</protein>
<comment type="caution">
    <text evidence="11">The sequence shown here is derived from an EMBL/GenBank/DDBJ whole genome shotgun (WGS) entry which is preliminary data.</text>
</comment>
<dbReference type="Gene3D" id="1.10.238.10">
    <property type="entry name" value="EF-hand"/>
    <property type="match status" value="1"/>
</dbReference>
<dbReference type="EMBL" id="BNCO01000075">
    <property type="protein sequence ID" value="GIL65353.1"/>
    <property type="molecule type" value="Genomic_DNA"/>
</dbReference>
<accession>A0A8J4BPF1</accession>
<evidence type="ECO:0000256" key="3">
    <source>
        <dbReference type="ARBA" id="ARBA00022737"/>
    </source>
</evidence>
<keyword evidence="2" id="KW-0808">Transferase</keyword>
<evidence type="ECO:0000256" key="6">
    <source>
        <dbReference type="ARBA" id="ARBA00022837"/>
    </source>
</evidence>
<evidence type="ECO:0000256" key="8">
    <source>
        <dbReference type="SAM" id="MobiDB-lite"/>
    </source>
</evidence>
<dbReference type="AlphaFoldDB" id="A0A8J4BPF1"/>
<dbReference type="Gene3D" id="3.30.200.20">
    <property type="entry name" value="Phosphorylase Kinase, domain 1"/>
    <property type="match status" value="1"/>
</dbReference>
<dbReference type="InterPro" id="IPR000719">
    <property type="entry name" value="Prot_kinase_dom"/>
</dbReference>
<dbReference type="SUPFAM" id="SSF56112">
    <property type="entry name" value="Protein kinase-like (PK-like)"/>
    <property type="match status" value="1"/>
</dbReference>
<keyword evidence="7" id="KW-0067">ATP-binding</keyword>
<feature type="compositionally biased region" description="Low complexity" evidence="8">
    <location>
        <begin position="605"/>
        <end position="623"/>
    </location>
</feature>
<dbReference type="InterPro" id="IPR011992">
    <property type="entry name" value="EF-hand-dom_pair"/>
</dbReference>
<dbReference type="FunFam" id="1.10.238.10:FF:000178">
    <property type="entry name" value="Calmodulin-2 A"/>
    <property type="match status" value="1"/>
</dbReference>
<keyword evidence="6" id="KW-0106">Calcium</keyword>
<feature type="compositionally biased region" description="Low complexity" evidence="8">
    <location>
        <begin position="563"/>
        <end position="596"/>
    </location>
</feature>
<feature type="domain" description="EF-hand" evidence="10">
    <location>
        <begin position="430"/>
        <end position="465"/>
    </location>
</feature>
<evidence type="ECO:0000256" key="2">
    <source>
        <dbReference type="ARBA" id="ARBA00022679"/>
    </source>
</evidence>
<dbReference type="GO" id="GO:0005509">
    <property type="term" value="F:calcium ion binding"/>
    <property type="evidence" value="ECO:0007669"/>
    <property type="project" value="InterPro"/>
</dbReference>
<evidence type="ECO:0000259" key="9">
    <source>
        <dbReference type="PROSITE" id="PS50011"/>
    </source>
</evidence>
<feature type="domain" description="EF-hand" evidence="10">
    <location>
        <begin position="356"/>
        <end position="391"/>
    </location>
</feature>
<keyword evidence="3" id="KW-0677">Repeat</keyword>
<dbReference type="GO" id="GO:0005524">
    <property type="term" value="F:ATP binding"/>
    <property type="evidence" value="ECO:0007669"/>
    <property type="project" value="UniProtKB-KW"/>
</dbReference>
<organism evidence="11 12">
    <name type="scientific">Volvox africanus</name>
    <dbReference type="NCBI Taxonomy" id="51714"/>
    <lineage>
        <taxon>Eukaryota</taxon>
        <taxon>Viridiplantae</taxon>
        <taxon>Chlorophyta</taxon>
        <taxon>core chlorophytes</taxon>
        <taxon>Chlorophyceae</taxon>
        <taxon>CS clade</taxon>
        <taxon>Chlamydomonadales</taxon>
        <taxon>Volvocaceae</taxon>
        <taxon>Volvox</taxon>
    </lineage>
</organism>
<dbReference type="Pfam" id="PF13499">
    <property type="entry name" value="EF-hand_7"/>
    <property type="match status" value="2"/>
</dbReference>
<sequence length="727" mass="77786">MGVCLSRASEESELAKQVLGTTKADAKTVRRLSALGIQEGEVWITRQTSDIRKVFKFGPQINKGQFGTIHVVSNSAGDKFACKQISKRKLTGPNAIRDVRREIEIMHHLRGHPNVITFHGAYEDASDVYMVMELCTGGDLFERIEKITTITERSAASLFRDLVETVSYCHTLGVVHRDLKPENFLITDRGPNSRIKLADFGLSCFYQEGQEEMHDVVGSAYYMAPEVIRRQYGGACDTWSLGVILHILLSGAPPFTGSTDADILRAVRTQEVDLTVSPWPSVSRHARHLVSKMLEKDQDKRIRLDQVMSHPWLRPDGTAPPRALQGSLRDRISQFRALNMFKREARRVLAAALSPEEVSGLKLLFENLDTDHDGMLSLDELRDGLARECRGELLEDADVKELLKAADLNCDGFVDYREFVAATYSLSRMQRNQVLMKAFRHFDLDGDGFITREELSAVLSAVPLSSPIVGGPGSPGAVRVTDNVAQLVAEADLDADGRVDYQEFCAMVLTAGGPLEVPELRAHGGVGRSSRQLVQPASLPGLVDEAKPRGSGGGSIKRRDQPAAASDAGVAAADGSTNAGRRALSNSSRGALSNNSRGGGGGSARGSSPVAAVVPASSSLRPSQPSPALAAVPQTASGHLQGRSSGSVHSQGKAAGAGWSTMPSSAHVAVLEGPMCAESSDGDGDGSGSEDSVLMMAAARRQPLQVYGESSVHKGGPPSGLVIIPGL</sequence>
<dbReference type="InterPro" id="IPR018247">
    <property type="entry name" value="EF_Hand_1_Ca_BS"/>
</dbReference>
<dbReference type="InterPro" id="IPR002048">
    <property type="entry name" value="EF_hand_dom"/>
</dbReference>
<dbReference type="CDD" id="cd05117">
    <property type="entry name" value="STKc_CAMK"/>
    <property type="match status" value="1"/>
</dbReference>
<evidence type="ECO:0000256" key="4">
    <source>
        <dbReference type="ARBA" id="ARBA00022741"/>
    </source>
</evidence>
<dbReference type="FunFam" id="3.30.200.20:FF:000042">
    <property type="entry name" value="Aurora kinase A"/>
    <property type="match status" value="1"/>
</dbReference>
<dbReference type="PRINTS" id="PR00450">
    <property type="entry name" value="RECOVERIN"/>
</dbReference>
<gene>
    <name evidence="11" type="ORF">Vafri_19022</name>
</gene>
<dbReference type="CDD" id="cd00051">
    <property type="entry name" value="EFh"/>
    <property type="match status" value="1"/>
</dbReference>
<dbReference type="PANTHER" id="PTHR24349">
    <property type="entry name" value="SERINE/THREONINE-PROTEIN KINASE"/>
    <property type="match status" value="1"/>
</dbReference>
<dbReference type="Gene3D" id="1.10.510.10">
    <property type="entry name" value="Transferase(Phosphotransferase) domain 1"/>
    <property type="match status" value="1"/>
</dbReference>
<evidence type="ECO:0000313" key="12">
    <source>
        <dbReference type="Proteomes" id="UP000747399"/>
    </source>
</evidence>
<keyword evidence="1" id="KW-0723">Serine/threonine-protein kinase</keyword>
<dbReference type="Proteomes" id="UP000747399">
    <property type="component" value="Unassembled WGS sequence"/>
</dbReference>
<evidence type="ECO:0000256" key="5">
    <source>
        <dbReference type="ARBA" id="ARBA00022777"/>
    </source>
</evidence>
<dbReference type="Pfam" id="PF00069">
    <property type="entry name" value="Pkinase"/>
    <property type="match status" value="1"/>
</dbReference>
<dbReference type="GO" id="GO:0043226">
    <property type="term" value="C:organelle"/>
    <property type="evidence" value="ECO:0007669"/>
    <property type="project" value="UniProtKB-ARBA"/>
</dbReference>
<dbReference type="SMART" id="SM00220">
    <property type="entry name" value="S_TKc"/>
    <property type="match status" value="1"/>
</dbReference>
<feature type="domain" description="EF-hand" evidence="10">
    <location>
        <begin position="394"/>
        <end position="429"/>
    </location>
</feature>
<feature type="compositionally biased region" description="Polar residues" evidence="8">
    <location>
        <begin position="634"/>
        <end position="650"/>
    </location>
</feature>
<evidence type="ECO:0000256" key="7">
    <source>
        <dbReference type="ARBA" id="ARBA00022840"/>
    </source>
</evidence>
<reference evidence="11" key="1">
    <citation type="journal article" date="2021" name="Proc. Natl. Acad. Sci. U.S.A.">
        <title>Three genomes in the algal genus Volvox reveal the fate of a haploid sex-determining region after a transition to homothallism.</title>
        <authorList>
            <person name="Yamamoto K."/>
            <person name="Hamaji T."/>
            <person name="Kawai-Toyooka H."/>
            <person name="Matsuzaki R."/>
            <person name="Takahashi F."/>
            <person name="Nishimura Y."/>
            <person name="Kawachi M."/>
            <person name="Noguchi H."/>
            <person name="Minakuchi Y."/>
            <person name="Umen J.G."/>
            <person name="Toyoda A."/>
            <person name="Nozaki H."/>
        </authorList>
    </citation>
    <scope>NUCLEOTIDE SEQUENCE</scope>
    <source>
        <strain evidence="11">NIES-3780</strain>
    </source>
</reference>
<dbReference type="PROSITE" id="PS50222">
    <property type="entry name" value="EF_HAND_2"/>
    <property type="match status" value="4"/>
</dbReference>
<name>A0A8J4BPF1_9CHLO</name>
<keyword evidence="5" id="KW-0418">Kinase</keyword>
<dbReference type="PROSITE" id="PS00108">
    <property type="entry name" value="PROTEIN_KINASE_ST"/>
    <property type="match status" value="1"/>
</dbReference>
<keyword evidence="12" id="KW-1185">Reference proteome</keyword>
<evidence type="ECO:0000256" key="1">
    <source>
        <dbReference type="ARBA" id="ARBA00022527"/>
    </source>
</evidence>
<evidence type="ECO:0000313" key="11">
    <source>
        <dbReference type="EMBL" id="GIL65353.1"/>
    </source>
</evidence>
<dbReference type="PROSITE" id="PS50011">
    <property type="entry name" value="PROTEIN_KINASE_DOM"/>
    <property type="match status" value="1"/>
</dbReference>
<dbReference type="InterPro" id="IPR050205">
    <property type="entry name" value="CDPK_Ser/Thr_kinases"/>
</dbReference>
<keyword evidence="4" id="KW-0547">Nucleotide-binding</keyword>